<dbReference type="AlphaFoldDB" id="A0A286UA19"/>
<dbReference type="EMBL" id="NBII01000008">
    <property type="protein sequence ID" value="PAV16405.1"/>
    <property type="molecule type" value="Genomic_DNA"/>
</dbReference>
<dbReference type="InterPro" id="IPR052974">
    <property type="entry name" value="GH79_Enzymes"/>
</dbReference>
<dbReference type="GO" id="GO:0016020">
    <property type="term" value="C:membrane"/>
    <property type="evidence" value="ECO:0007669"/>
    <property type="project" value="UniProtKB-SubCell"/>
</dbReference>
<sequence length="1246" mass="135455">MPNKPQVVVPADSIEEESILNFPNDPILAPSLPTSPSRSRVSSLPFTLLREASSPPATMSENDPLLGSKRSPKKPFYRPRPMWIVPFAILASISRGMTIAPRVEVFTQLSCNSVYGHTDYNHTRHDLVTTSYSFHISEDGNVLRPFIDSDEDDNDDDPMRIPTKRCLDDPAVQSGAARIQMYMTTIMGTLSALTTGWWGHFGEKHGRTRVLAVSTLGLLFTDLIFILVSIPRSPLAAHGHKLLVLSPFVEGLLGGWSSLQSGTSAYISDCTSDGSRAHIFSRFMGVFYVGFALGPMLGAYVITHPPSFLLPLLHLESSVPGRTVTPVFCLAVIISFINFILSVFVFPESLYKKKSAEPEPSVAIASSSTDGEANKTESGFLGFFKNLFVPLMIFSPRKRANGKDWSMTLLAVAVFGYLLSSGIFQVKYLYAGHVYGWEAERLSYYITLVGGVRALHLLFLMPFIISICKPKPKMTSEQLHVIASGQKPKPTKAQLVGEMQFDLLITRFSLAVDLLSHTLVSFSSTARTTTAQIAFVGFTLLNSLGSSALPSIQSLALCTIHMNATEDETLRKSVPSGPASTGSLFGALAVLQASGQMILGPMIFGLLFSSTVARFPKSIFTLAAIIIFISLLFLSGVRPRRSERILRKAKGRVWAGSEIERGRSRVSKNLNITYSSEISSELDVGTSEAGSKSGQVVTDEALDVVPCILQGVFTEVSGKNCATMTLKVLRASLLASIVYQALAGTNAFIELPSISVTPQNASQILDPRLASFSIELAYLPFFTGNQTNPNNLTHELLQRLVERSGVGPDIRPGGITVDSSIFDANASALERDESSSGGIYRTTYGPGFYNLLSLFPSSSRFVIDVNLGNNSVDIAQEQIAAAIKYLGWERIYSLQLGNEPDHYGGGSRPSNWSSIAYTEQFLNWTSILTENLSLPPRIFQAGTFADDPTSSALITTVKVINEGIDSTGAIKLFDQHTYQYSTCDLARNAKATLPNLVNHQNITTYLDLWKPQIAAARGLGKEFVVGEYSSVSCSGKQNVTDTFGQALWIADTVLYGASLNISRLYLHQGATLVFQSSQQANAPGFSWYDLWYPVDSDRYGAARTSPSFVSYLLITEAVGSSNQSQLSLIDVPSYPQLAVYAIWDRDSRPDGVARLVLLNMAIRNETTSDADAEELAVSVDLSPYIRGAEAKVKRLTSPGLDSKNSSAALWAGQSYANGIASGIETVEKLKNGLVRVAGSEGILVFF</sequence>
<dbReference type="PANTHER" id="PTHR36183:SF2">
    <property type="entry name" value="BETA-GLUCURONIDASE C-TERMINAL DOMAIN-CONTAINING PROTEIN"/>
    <property type="match status" value="1"/>
</dbReference>
<evidence type="ECO:0000259" key="4">
    <source>
        <dbReference type="Pfam" id="PF16862"/>
    </source>
</evidence>
<feature type="transmembrane region" description="Helical" evidence="3">
    <location>
        <begin position="210"/>
        <end position="230"/>
    </location>
</feature>
<feature type="region of interest" description="Disordered" evidence="2">
    <location>
        <begin position="52"/>
        <end position="73"/>
    </location>
</feature>
<feature type="transmembrane region" description="Helical" evidence="3">
    <location>
        <begin position="279"/>
        <end position="303"/>
    </location>
</feature>
<keyword evidence="6" id="KW-1185">Reference proteome</keyword>
<evidence type="ECO:0000256" key="2">
    <source>
        <dbReference type="SAM" id="MobiDB-lite"/>
    </source>
</evidence>
<dbReference type="InterPro" id="IPR017853">
    <property type="entry name" value="GH"/>
</dbReference>
<name>A0A286UA19_9AGAM</name>
<reference evidence="5 6" key="1">
    <citation type="journal article" date="2017" name="Mol. Ecol.">
        <title>Comparative and population genomic landscape of Phellinus noxius: A hypervariable fungus causing root rot in trees.</title>
        <authorList>
            <person name="Chung C.L."/>
            <person name="Lee T.J."/>
            <person name="Akiba M."/>
            <person name="Lee H.H."/>
            <person name="Kuo T.H."/>
            <person name="Liu D."/>
            <person name="Ke H.M."/>
            <person name="Yokoi T."/>
            <person name="Roa M.B."/>
            <person name="Lu M.J."/>
            <person name="Chang Y.Y."/>
            <person name="Ann P.J."/>
            <person name="Tsai J.N."/>
            <person name="Chen C.Y."/>
            <person name="Tzean S.S."/>
            <person name="Ota Y."/>
            <person name="Hattori T."/>
            <person name="Sahashi N."/>
            <person name="Liou R.F."/>
            <person name="Kikuchi T."/>
            <person name="Tsai I.J."/>
        </authorList>
    </citation>
    <scope>NUCLEOTIDE SEQUENCE [LARGE SCALE GENOMIC DNA]</scope>
    <source>
        <strain evidence="5 6">FFPRI411160</strain>
    </source>
</reference>
<dbReference type="Gene3D" id="1.20.1250.20">
    <property type="entry name" value="MFS general substrate transporter like domains"/>
    <property type="match status" value="1"/>
</dbReference>
<dbReference type="Pfam" id="PF16862">
    <property type="entry name" value="Glyco_hydro_79C"/>
    <property type="match status" value="1"/>
</dbReference>
<dbReference type="InParanoid" id="A0A286UA19"/>
<accession>A0A286UA19</accession>
<dbReference type="PANTHER" id="PTHR36183">
    <property type="entry name" value="BETA-GLUCURONIDASE"/>
    <property type="match status" value="1"/>
</dbReference>
<feature type="transmembrane region" description="Helical" evidence="3">
    <location>
        <begin position="584"/>
        <end position="607"/>
    </location>
</feature>
<feature type="transmembrane region" description="Helical" evidence="3">
    <location>
        <begin position="407"/>
        <end position="430"/>
    </location>
</feature>
<dbReference type="GO" id="GO:0022857">
    <property type="term" value="F:transmembrane transporter activity"/>
    <property type="evidence" value="ECO:0007669"/>
    <property type="project" value="InterPro"/>
</dbReference>
<dbReference type="SUPFAM" id="SSF103473">
    <property type="entry name" value="MFS general substrate transporter"/>
    <property type="match status" value="1"/>
</dbReference>
<dbReference type="Proteomes" id="UP000217199">
    <property type="component" value="Unassembled WGS sequence"/>
</dbReference>
<comment type="caution">
    <text evidence="5">The sequence shown here is derived from an EMBL/GenBank/DDBJ whole genome shotgun (WGS) entry which is preliminary data.</text>
</comment>
<comment type="subcellular location">
    <subcellularLocation>
        <location evidence="1">Membrane</location>
        <topology evidence="1">Multi-pass membrane protein</topology>
    </subcellularLocation>
</comment>
<evidence type="ECO:0000256" key="3">
    <source>
        <dbReference type="SAM" id="Phobius"/>
    </source>
</evidence>
<keyword evidence="3" id="KW-0472">Membrane</keyword>
<feature type="transmembrane region" description="Helical" evidence="3">
    <location>
        <begin position="179"/>
        <end position="198"/>
    </location>
</feature>
<organism evidence="5 6">
    <name type="scientific">Pyrrhoderma noxium</name>
    <dbReference type="NCBI Taxonomy" id="2282107"/>
    <lineage>
        <taxon>Eukaryota</taxon>
        <taxon>Fungi</taxon>
        <taxon>Dikarya</taxon>
        <taxon>Basidiomycota</taxon>
        <taxon>Agaricomycotina</taxon>
        <taxon>Agaricomycetes</taxon>
        <taxon>Hymenochaetales</taxon>
        <taxon>Hymenochaetaceae</taxon>
        <taxon>Pyrrhoderma</taxon>
    </lineage>
</organism>
<keyword evidence="3" id="KW-0812">Transmembrane</keyword>
<gene>
    <name evidence="5" type="ORF">PNOK_0802500</name>
</gene>
<dbReference type="OrthoDB" id="2831684at2759"/>
<feature type="transmembrane region" description="Helical" evidence="3">
    <location>
        <begin position="242"/>
        <end position="259"/>
    </location>
</feature>
<dbReference type="Gene3D" id="3.20.20.80">
    <property type="entry name" value="Glycosidases"/>
    <property type="match status" value="1"/>
</dbReference>
<evidence type="ECO:0000313" key="6">
    <source>
        <dbReference type="Proteomes" id="UP000217199"/>
    </source>
</evidence>
<keyword evidence="3" id="KW-1133">Transmembrane helix</keyword>
<dbReference type="InterPro" id="IPR011701">
    <property type="entry name" value="MFS"/>
</dbReference>
<feature type="domain" description="Beta-glucuronidase C-terminal" evidence="4">
    <location>
        <begin position="1140"/>
        <end position="1242"/>
    </location>
</feature>
<proteinExistence type="predicted"/>
<feature type="transmembrane region" description="Helical" evidence="3">
    <location>
        <begin position="442"/>
        <end position="465"/>
    </location>
</feature>
<dbReference type="InterPro" id="IPR036259">
    <property type="entry name" value="MFS_trans_sf"/>
</dbReference>
<evidence type="ECO:0000313" key="5">
    <source>
        <dbReference type="EMBL" id="PAV16405.1"/>
    </source>
</evidence>
<feature type="transmembrane region" description="Helical" evidence="3">
    <location>
        <begin position="619"/>
        <end position="637"/>
    </location>
</feature>
<feature type="transmembrane region" description="Helical" evidence="3">
    <location>
        <begin position="323"/>
        <end position="346"/>
    </location>
</feature>
<protein>
    <submittedName>
        <fullName evidence="5">MFS general substrate transporter</fullName>
    </submittedName>
</protein>
<evidence type="ECO:0000256" key="1">
    <source>
        <dbReference type="ARBA" id="ARBA00004141"/>
    </source>
</evidence>
<dbReference type="SUPFAM" id="SSF51445">
    <property type="entry name" value="(Trans)glycosidases"/>
    <property type="match status" value="1"/>
</dbReference>
<dbReference type="InterPro" id="IPR031728">
    <property type="entry name" value="GlcAase_C"/>
</dbReference>
<dbReference type="Pfam" id="PF07690">
    <property type="entry name" value="MFS_1"/>
    <property type="match status" value="1"/>
</dbReference>